<protein>
    <submittedName>
        <fullName evidence="1">Uncharacterized protein</fullName>
    </submittedName>
</protein>
<sequence>MMFSLIRNAVFKHRLQARADKMAEEAGHRVATLYGQNLHYDILAEVAQILQEKQYDMGREYYD</sequence>
<dbReference type="EMBL" id="LAZR01026826">
    <property type="protein sequence ID" value="KKL67540.1"/>
    <property type="molecule type" value="Genomic_DNA"/>
</dbReference>
<dbReference type="AlphaFoldDB" id="A0A0F9GDK3"/>
<organism evidence="1">
    <name type="scientific">marine sediment metagenome</name>
    <dbReference type="NCBI Taxonomy" id="412755"/>
    <lineage>
        <taxon>unclassified sequences</taxon>
        <taxon>metagenomes</taxon>
        <taxon>ecological metagenomes</taxon>
    </lineage>
</organism>
<name>A0A0F9GDK3_9ZZZZ</name>
<accession>A0A0F9GDK3</accession>
<comment type="caution">
    <text evidence="1">The sequence shown here is derived from an EMBL/GenBank/DDBJ whole genome shotgun (WGS) entry which is preliminary data.</text>
</comment>
<evidence type="ECO:0000313" key="1">
    <source>
        <dbReference type="EMBL" id="KKL67540.1"/>
    </source>
</evidence>
<reference evidence="1" key="1">
    <citation type="journal article" date="2015" name="Nature">
        <title>Complex archaea that bridge the gap between prokaryotes and eukaryotes.</title>
        <authorList>
            <person name="Spang A."/>
            <person name="Saw J.H."/>
            <person name="Jorgensen S.L."/>
            <person name="Zaremba-Niedzwiedzka K."/>
            <person name="Martijn J."/>
            <person name="Lind A.E."/>
            <person name="van Eijk R."/>
            <person name="Schleper C."/>
            <person name="Guy L."/>
            <person name="Ettema T.J."/>
        </authorList>
    </citation>
    <scope>NUCLEOTIDE SEQUENCE</scope>
</reference>
<gene>
    <name evidence="1" type="ORF">LCGC14_2133990</name>
</gene>
<proteinExistence type="predicted"/>